<feature type="region of interest" description="Disordered" evidence="4">
    <location>
        <begin position="154"/>
        <end position="292"/>
    </location>
</feature>
<feature type="compositionally biased region" description="Basic and acidic residues" evidence="4">
    <location>
        <begin position="173"/>
        <end position="184"/>
    </location>
</feature>
<dbReference type="PANTHER" id="PTHR46176:SF1">
    <property type="entry name" value="LD21662P"/>
    <property type="match status" value="1"/>
</dbReference>
<feature type="coiled-coil region" evidence="3">
    <location>
        <begin position="319"/>
        <end position="396"/>
    </location>
</feature>
<evidence type="ECO:0000256" key="3">
    <source>
        <dbReference type="SAM" id="Coils"/>
    </source>
</evidence>
<accession>A0AAE0W0V5</accession>
<sequence length="405" mass="45195">MRNNVSETMSAPLFACTKCHSRHPFEELSSAEQLCKKCRNQTPVLKCTYCRAEFPLGEKGSTNSSCKRCTYNLKVYGKPTACQNCSIIAAFVGNKCDRCTSYEKRYGPPSVCEQCRQKCAFERNDLSRQKVDGKLLCWLCICAYKRVLAKAKKKVEQKQDDPKKQSLTSNRQSFDKLDKLDKLETLSTGSSGRLSNHGDKSTGENSVTAVKDRQSSLTSSSLGDRSSPYSSKLSFLRDRTDENSTDSPIGHRSHGSSKSHPNHISESDPSPAKKQRLERDNSTSNGISSTPTKSLTISSVIAMDKSPVDPNSSEHVIAITQLQEQLEILKKQLQAKDAQLLEKDKKITELKAHSYETDKDFRTKITNLQKQHSEAIESLQAKNRELLNQVKTLSKGKKKNLSPSS</sequence>
<evidence type="ECO:0000256" key="2">
    <source>
        <dbReference type="ARBA" id="ARBA00023054"/>
    </source>
</evidence>
<reference evidence="5" key="3">
    <citation type="submission" date="2023-05" db="EMBL/GenBank/DDBJ databases">
        <authorList>
            <person name="Smith C.H."/>
        </authorList>
    </citation>
    <scope>NUCLEOTIDE SEQUENCE</scope>
    <source>
        <strain evidence="5">CHS0354</strain>
        <tissue evidence="5">Mantle</tissue>
    </source>
</reference>
<evidence type="ECO:0000313" key="5">
    <source>
        <dbReference type="EMBL" id="KAK3597301.1"/>
    </source>
</evidence>
<dbReference type="EMBL" id="JAEAOA010000682">
    <property type="protein sequence ID" value="KAK3597301.1"/>
    <property type="molecule type" value="Genomic_DNA"/>
</dbReference>
<dbReference type="Proteomes" id="UP001195483">
    <property type="component" value="Unassembled WGS sequence"/>
</dbReference>
<keyword evidence="6" id="KW-1185">Reference proteome</keyword>
<feature type="compositionally biased region" description="Basic residues" evidence="4">
    <location>
        <begin position="251"/>
        <end position="261"/>
    </location>
</feature>
<reference evidence="5" key="1">
    <citation type="journal article" date="2021" name="Genome Biol. Evol.">
        <title>A High-Quality Reference Genome for a Parasitic Bivalve with Doubly Uniparental Inheritance (Bivalvia: Unionida).</title>
        <authorList>
            <person name="Smith C.H."/>
        </authorList>
    </citation>
    <scope>NUCLEOTIDE SEQUENCE</scope>
    <source>
        <strain evidence="5">CHS0354</strain>
    </source>
</reference>
<organism evidence="5 6">
    <name type="scientific">Potamilus streckersoni</name>
    <dbReference type="NCBI Taxonomy" id="2493646"/>
    <lineage>
        <taxon>Eukaryota</taxon>
        <taxon>Metazoa</taxon>
        <taxon>Spiralia</taxon>
        <taxon>Lophotrochozoa</taxon>
        <taxon>Mollusca</taxon>
        <taxon>Bivalvia</taxon>
        <taxon>Autobranchia</taxon>
        <taxon>Heteroconchia</taxon>
        <taxon>Palaeoheterodonta</taxon>
        <taxon>Unionida</taxon>
        <taxon>Unionoidea</taxon>
        <taxon>Unionidae</taxon>
        <taxon>Ambleminae</taxon>
        <taxon>Lampsilini</taxon>
        <taxon>Potamilus</taxon>
    </lineage>
</organism>
<dbReference type="PANTHER" id="PTHR46176">
    <property type="entry name" value="LD21662P"/>
    <property type="match status" value="1"/>
</dbReference>
<gene>
    <name evidence="5" type="ORF">CHS0354_010932</name>
</gene>
<evidence type="ECO:0000313" key="6">
    <source>
        <dbReference type="Proteomes" id="UP001195483"/>
    </source>
</evidence>
<comment type="similarity">
    <text evidence="1">Belongs to the FAM76 family.</text>
</comment>
<feature type="compositionally biased region" description="Low complexity" evidence="4">
    <location>
        <begin position="215"/>
        <end position="227"/>
    </location>
</feature>
<proteinExistence type="inferred from homology"/>
<keyword evidence="2 3" id="KW-0175">Coiled coil</keyword>
<dbReference type="InterPro" id="IPR032017">
    <property type="entry name" value="FAM76"/>
</dbReference>
<comment type="caution">
    <text evidence="5">The sequence shown here is derived from an EMBL/GenBank/DDBJ whole genome shotgun (WGS) entry which is preliminary data.</text>
</comment>
<reference evidence="5" key="2">
    <citation type="journal article" date="2021" name="Genome Biol. Evol.">
        <title>Developing a high-quality reference genome for a parasitic bivalve with doubly uniparental inheritance (Bivalvia: Unionida).</title>
        <authorList>
            <person name="Smith C.H."/>
        </authorList>
    </citation>
    <scope>NUCLEOTIDE SEQUENCE</scope>
    <source>
        <strain evidence="5">CHS0354</strain>
        <tissue evidence="5">Mantle</tissue>
    </source>
</reference>
<feature type="compositionally biased region" description="Basic and acidic residues" evidence="4">
    <location>
        <begin position="154"/>
        <end position="164"/>
    </location>
</feature>
<evidence type="ECO:0000256" key="1">
    <source>
        <dbReference type="ARBA" id="ARBA00009097"/>
    </source>
</evidence>
<dbReference type="AlphaFoldDB" id="A0AAE0W0V5"/>
<evidence type="ECO:0000256" key="4">
    <source>
        <dbReference type="SAM" id="MobiDB-lite"/>
    </source>
</evidence>
<dbReference type="GO" id="GO:0016607">
    <property type="term" value="C:nuclear speck"/>
    <property type="evidence" value="ECO:0007669"/>
    <property type="project" value="TreeGrafter"/>
</dbReference>
<feature type="compositionally biased region" description="Polar residues" evidence="4">
    <location>
        <begin position="185"/>
        <end position="194"/>
    </location>
</feature>
<dbReference type="Pfam" id="PF16046">
    <property type="entry name" value="FAM76"/>
    <property type="match status" value="2"/>
</dbReference>
<name>A0AAE0W0V5_9BIVA</name>
<evidence type="ECO:0008006" key="7">
    <source>
        <dbReference type="Google" id="ProtNLM"/>
    </source>
</evidence>
<protein>
    <recommendedName>
        <fullName evidence="7">Protein FAM76A</fullName>
    </recommendedName>
</protein>
<feature type="compositionally biased region" description="Polar residues" evidence="4">
    <location>
        <begin position="282"/>
        <end position="292"/>
    </location>
</feature>